<proteinExistence type="predicted"/>
<evidence type="ECO:0000259" key="1">
    <source>
        <dbReference type="PROSITE" id="PS51140"/>
    </source>
</evidence>
<gene>
    <name evidence="2" type="ORF">CBOVIS_LOCUS5536</name>
</gene>
<dbReference type="InterPro" id="IPR009060">
    <property type="entry name" value="UBA-like_sf"/>
</dbReference>
<dbReference type="EMBL" id="CADEPM010000003">
    <property type="protein sequence ID" value="CAB3403010.1"/>
    <property type="molecule type" value="Genomic_DNA"/>
</dbReference>
<dbReference type="InterPro" id="IPR040192">
    <property type="entry name" value="CUEDC1"/>
</dbReference>
<name>A0A8S1ESP4_9PELO</name>
<dbReference type="PANTHER" id="PTHR13467">
    <property type="entry name" value="CUE DOMAIN CONTAINING PROTEIN 1"/>
    <property type="match status" value="1"/>
</dbReference>
<dbReference type="GO" id="GO:0043130">
    <property type="term" value="F:ubiquitin binding"/>
    <property type="evidence" value="ECO:0007669"/>
    <property type="project" value="InterPro"/>
</dbReference>
<feature type="domain" description="CUE" evidence="1">
    <location>
        <begin position="10"/>
        <end position="53"/>
    </location>
</feature>
<dbReference type="Pfam" id="PF02845">
    <property type="entry name" value="CUE"/>
    <property type="match status" value="1"/>
</dbReference>
<dbReference type="SMART" id="SM00546">
    <property type="entry name" value="CUE"/>
    <property type="match status" value="1"/>
</dbReference>
<accession>A0A8S1ESP4</accession>
<dbReference type="Proteomes" id="UP000494206">
    <property type="component" value="Unassembled WGS sequence"/>
</dbReference>
<sequence length="153" mass="17831">MSGANEILLNFDTAMCDFRHMFPNIDENVIEGALRKHNGDVSATINELLFENKNDASPTQIAVETPQDLRKRKQEIRKKLENVQKLLDTVTNVEMARSYEDQQLAYLLQYEEVKKLIKTETRRNHEPRQISSHYVERCPDGPYVNYAYNKGEI</sequence>
<dbReference type="SUPFAM" id="SSF46934">
    <property type="entry name" value="UBA-like"/>
    <property type="match status" value="1"/>
</dbReference>
<keyword evidence="3" id="KW-1185">Reference proteome</keyword>
<organism evidence="2 3">
    <name type="scientific">Caenorhabditis bovis</name>
    <dbReference type="NCBI Taxonomy" id="2654633"/>
    <lineage>
        <taxon>Eukaryota</taxon>
        <taxon>Metazoa</taxon>
        <taxon>Ecdysozoa</taxon>
        <taxon>Nematoda</taxon>
        <taxon>Chromadorea</taxon>
        <taxon>Rhabditida</taxon>
        <taxon>Rhabditina</taxon>
        <taxon>Rhabditomorpha</taxon>
        <taxon>Rhabditoidea</taxon>
        <taxon>Rhabditidae</taxon>
        <taxon>Peloderinae</taxon>
        <taxon>Caenorhabditis</taxon>
    </lineage>
</organism>
<dbReference type="PROSITE" id="PS51140">
    <property type="entry name" value="CUE"/>
    <property type="match status" value="1"/>
</dbReference>
<evidence type="ECO:0000313" key="2">
    <source>
        <dbReference type="EMBL" id="CAB3403010.1"/>
    </source>
</evidence>
<reference evidence="2 3" key="1">
    <citation type="submission" date="2020-04" db="EMBL/GenBank/DDBJ databases">
        <authorList>
            <person name="Laetsch R D."/>
            <person name="Stevens L."/>
            <person name="Kumar S."/>
            <person name="Blaxter L. M."/>
        </authorList>
    </citation>
    <scope>NUCLEOTIDE SEQUENCE [LARGE SCALE GENOMIC DNA]</scope>
</reference>
<dbReference type="InterPro" id="IPR003892">
    <property type="entry name" value="CUE"/>
</dbReference>
<comment type="caution">
    <text evidence="2">The sequence shown here is derived from an EMBL/GenBank/DDBJ whole genome shotgun (WGS) entry which is preliminary data.</text>
</comment>
<protein>
    <recommendedName>
        <fullName evidence="1">CUE domain-containing protein</fullName>
    </recommendedName>
</protein>
<dbReference type="Gene3D" id="1.10.8.10">
    <property type="entry name" value="DNA helicase RuvA subunit, C-terminal domain"/>
    <property type="match status" value="1"/>
</dbReference>
<evidence type="ECO:0000313" key="3">
    <source>
        <dbReference type="Proteomes" id="UP000494206"/>
    </source>
</evidence>
<dbReference type="PANTHER" id="PTHR13467:SF3">
    <property type="entry name" value="CUE DOMAIN-CONTAINING PROTEIN 1"/>
    <property type="match status" value="1"/>
</dbReference>
<dbReference type="AlphaFoldDB" id="A0A8S1ESP4"/>
<dbReference type="OrthoDB" id="5794653at2759"/>